<gene>
    <name evidence="1" type="ORF">GIB67_004230</name>
</gene>
<reference evidence="1 2" key="1">
    <citation type="journal article" date="2020" name="IScience">
        <title>Genome Sequencing of the Endangered Kingdonia uniflora (Circaeasteraceae, Ranunculales) Reveals Potential Mechanisms of Evolutionary Specialization.</title>
        <authorList>
            <person name="Sun Y."/>
            <person name="Deng T."/>
            <person name="Zhang A."/>
            <person name="Moore M.J."/>
            <person name="Landis J.B."/>
            <person name="Lin N."/>
            <person name="Zhang H."/>
            <person name="Zhang X."/>
            <person name="Huang J."/>
            <person name="Zhang X."/>
            <person name="Sun H."/>
            <person name="Wang H."/>
        </authorList>
    </citation>
    <scope>NUCLEOTIDE SEQUENCE [LARGE SCALE GENOMIC DNA]</scope>
    <source>
        <strain evidence="1">TB1705</strain>
        <tissue evidence="1">Leaf</tissue>
    </source>
</reference>
<evidence type="ECO:0000313" key="1">
    <source>
        <dbReference type="EMBL" id="KAF6157292.1"/>
    </source>
</evidence>
<evidence type="ECO:0000313" key="2">
    <source>
        <dbReference type="Proteomes" id="UP000541444"/>
    </source>
</evidence>
<organism evidence="1 2">
    <name type="scientific">Kingdonia uniflora</name>
    <dbReference type="NCBI Taxonomy" id="39325"/>
    <lineage>
        <taxon>Eukaryota</taxon>
        <taxon>Viridiplantae</taxon>
        <taxon>Streptophyta</taxon>
        <taxon>Embryophyta</taxon>
        <taxon>Tracheophyta</taxon>
        <taxon>Spermatophyta</taxon>
        <taxon>Magnoliopsida</taxon>
        <taxon>Ranunculales</taxon>
        <taxon>Circaeasteraceae</taxon>
        <taxon>Kingdonia</taxon>
    </lineage>
</organism>
<proteinExistence type="predicted"/>
<dbReference type="Proteomes" id="UP000541444">
    <property type="component" value="Unassembled WGS sequence"/>
</dbReference>
<protein>
    <submittedName>
        <fullName evidence="1">Uncharacterized protein</fullName>
    </submittedName>
</protein>
<keyword evidence="2" id="KW-1185">Reference proteome</keyword>
<accession>A0A7J7MR90</accession>
<comment type="caution">
    <text evidence="1">The sequence shown here is derived from an EMBL/GenBank/DDBJ whole genome shotgun (WGS) entry which is preliminary data.</text>
</comment>
<name>A0A7J7MR90_9MAGN</name>
<sequence>MCITQLPDDVSHIYYSGKEFTYWFYEYCGVGHLIVKEDVKFSAYPRHRAWEMGNMRKINGQATNMFILGRYHIDHRTVETITWEPWLDFAVSEIEDVLTVKLLSRKRMPLQVLNGNYKYYLGDRCWRDVYSFRSST</sequence>
<dbReference type="EMBL" id="JACGCM010001275">
    <property type="protein sequence ID" value="KAF6157292.1"/>
    <property type="molecule type" value="Genomic_DNA"/>
</dbReference>
<dbReference type="AlphaFoldDB" id="A0A7J7MR90"/>